<comment type="caution">
    <text evidence="2">The sequence shown here is derived from an EMBL/GenBank/DDBJ whole genome shotgun (WGS) entry which is preliminary data.</text>
</comment>
<evidence type="ECO:0000256" key="1">
    <source>
        <dbReference type="SAM" id="MobiDB-lite"/>
    </source>
</evidence>
<evidence type="ECO:0000313" key="3">
    <source>
        <dbReference type="Proteomes" id="UP000031532"/>
    </source>
</evidence>
<dbReference type="AlphaFoldDB" id="A0A9X5I6C0"/>
<reference evidence="2 3" key="1">
    <citation type="journal article" date="2015" name="Genome Announc.">
        <title>Draft Genome Sequence of the Terrestrial Cyanobacterium Scytonema millei VB511283, Isolated from Eastern India.</title>
        <authorList>
            <person name="Sen D."/>
            <person name="Chandrababunaidu M.M."/>
            <person name="Singh D."/>
            <person name="Sanghi N."/>
            <person name="Ghorai A."/>
            <person name="Mishra G.P."/>
            <person name="Madduluri M."/>
            <person name="Adhikary S.P."/>
            <person name="Tripathy S."/>
        </authorList>
    </citation>
    <scope>NUCLEOTIDE SEQUENCE [LARGE SCALE GENOMIC DNA]</scope>
    <source>
        <strain evidence="2 3">VB511283</strain>
    </source>
</reference>
<name>A0A9X5I6C0_9CYAN</name>
<proteinExistence type="predicted"/>
<accession>A0A9X5I6C0</accession>
<feature type="region of interest" description="Disordered" evidence="1">
    <location>
        <begin position="1"/>
        <end position="30"/>
    </location>
</feature>
<sequence length="50" mass="5522">MASDRIGDKKGTAADRKAAASLPPESEQRVFQTIGFRSRQCEDKSHSFLP</sequence>
<organism evidence="2 3">
    <name type="scientific">Scytonema millei VB511283</name>
    <dbReference type="NCBI Taxonomy" id="1245923"/>
    <lineage>
        <taxon>Bacteria</taxon>
        <taxon>Bacillati</taxon>
        <taxon>Cyanobacteriota</taxon>
        <taxon>Cyanophyceae</taxon>
        <taxon>Nostocales</taxon>
        <taxon>Scytonemataceae</taxon>
        <taxon>Scytonema</taxon>
    </lineage>
</organism>
<protein>
    <submittedName>
        <fullName evidence="2">Uncharacterized protein</fullName>
    </submittedName>
</protein>
<evidence type="ECO:0000313" key="2">
    <source>
        <dbReference type="EMBL" id="NHC36945.1"/>
    </source>
</evidence>
<keyword evidence="3" id="KW-1185">Reference proteome</keyword>
<gene>
    <name evidence="2" type="ORF">QH73_0020290</name>
</gene>
<dbReference type="EMBL" id="JTJC03000006">
    <property type="protein sequence ID" value="NHC36945.1"/>
    <property type="molecule type" value="Genomic_DNA"/>
</dbReference>
<dbReference type="RefSeq" id="WP_165587750.1">
    <property type="nucleotide sequence ID" value="NZ_JTJC03000006.1"/>
</dbReference>
<feature type="compositionally biased region" description="Basic and acidic residues" evidence="1">
    <location>
        <begin position="1"/>
        <end position="18"/>
    </location>
</feature>
<dbReference type="Proteomes" id="UP000031532">
    <property type="component" value="Unassembled WGS sequence"/>
</dbReference>